<dbReference type="GO" id="GO:0007005">
    <property type="term" value="P:mitochondrion organization"/>
    <property type="evidence" value="ECO:0007669"/>
    <property type="project" value="TreeGrafter"/>
</dbReference>
<keyword evidence="4" id="KW-1185">Reference proteome</keyword>
<protein>
    <recommendedName>
        <fullName evidence="2">ABC1 atypical kinase-like domain-containing protein</fullName>
    </recommendedName>
</protein>
<dbReference type="AlphaFoldDB" id="A0A0E9NGS0"/>
<reference evidence="3 4" key="3">
    <citation type="journal article" date="2015" name="Genome Announc.">
        <title>Draft Genome Sequence of the Archiascomycetous Yeast Saitoella complicata.</title>
        <authorList>
            <person name="Yamauchi K."/>
            <person name="Kondo S."/>
            <person name="Hamamoto M."/>
            <person name="Takahashi Y."/>
            <person name="Ogura Y."/>
            <person name="Hayashi T."/>
            <person name="Nishida H."/>
        </authorList>
    </citation>
    <scope>NUCLEOTIDE SEQUENCE [LARGE SCALE GENOMIC DNA]</scope>
    <source>
        <strain evidence="3 4">NRRL Y-17804</strain>
    </source>
</reference>
<dbReference type="OMA" id="RCNPEDI"/>
<dbReference type="PANTHER" id="PTHR43173">
    <property type="entry name" value="ABC1 FAMILY PROTEIN"/>
    <property type="match status" value="1"/>
</dbReference>
<dbReference type="InterPro" id="IPR045307">
    <property type="entry name" value="ADCK1_dom"/>
</dbReference>
<feature type="domain" description="ABC1 atypical kinase-like" evidence="2">
    <location>
        <begin position="167"/>
        <end position="418"/>
    </location>
</feature>
<dbReference type="SUPFAM" id="SSF56112">
    <property type="entry name" value="Protein kinase-like (PK-like)"/>
    <property type="match status" value="1"/>
</dbReference>
<comment type="caution">
    <text evidence="3">The sequence shown here is derived from an EMBL/GenBank/DDBJ whole genome shotgun (WGS) entry which is preliminary data.</text>
</comment>
<dbReference type="CDD" id="cd13969">
    <property type="entry name" value="ADCK1-like"/>
    <property type="match status" value="1"/>
</dbReference>
<dbReference type="GO" id="GO:0055088">
    <property type="term" value="P:lipid homeostasis"/>
    <property type="evidence" value="ECO:0007669"/>
    <property type="project" value="TreeGrafter"/>
</dbReference>
<dbReference type="EMBL" id="BACD03000019">
    <property type="protein sequence ID" value="GAO49039.1"/>
    <property type="molecule type" value="Genomic_DNA"/>
</dbReference>
<dbReference type="GO" id="GO:0005743">
    <property type="term" value="C:mitochondrial inner membrane"/>
    <property type="evidence" value="ECO:0007669"/>
    <property type="project" value="TreeGrafter"/>
</dbReference>
<reference evidence="3 4" key="2">
    <citation type="journal article" date="2014" name="J. Gen. Appl. Microbiol.">
        <title>The early diverging ascomycetous budding yeast Saitoella complicata has three histone deacetylases belonging to the Clr6, Hos2, and Rpd3 lineages.</title>
        <authorList>
            <person name="Nishida H."/>
            <person name="Matsumoto T."/>
            <person name="Kondo S."/>
            <person name="Hamamoto M."/>
            <person name="Yoshikawa H."/>
        </authorList>
    </citation>
    <scope>NUCLEOTIDE SEQUENCE [LARGE SCALE GENOMIC DNA]</scope>
    <source>
        <strain evidence="3 4">NRRL Y-17804</strain>
    </source>
</reference>
<reference evidence="3 4" key="1">
    <citation type="journal article" date="2011" name="J. Gen. Appl. Microbiol.">
        <title>Draft genome sequencing of the enigmatic yeast Saitoella complicata.</title>
        <authorList>
            <person name="Nishida H."/>
            <person name="Hamamoto M."/>
            <person name="Sugiyama J."/>
        </authorList>
    </citation>
    <scope>NUCLEOTIDE SEQUENCE [LARGE SCALE GENOMIC DNA]</scope>
    <source>
        <strain evidence="3 4">NRRL Y-17804</strain>
    </source>
</reference>
<evidence type="ECO:0000256" key="1">
    <source>
        <dbReference type="ARBA" id="ARBA00009670"/>
    </source>
</evidence>
<evidence type="ECO:0000259" key="2">
    <source>
        <dbReference type="Pfam" id="PF03109"/>
    </source>
</evidence>
<name>A0A0E9NGS0_SAICN</name>
<dbReference type="STRING" id="698492.A0A0E9NGS0"/>
<dbReference type="InterPro" id="IPR004147">
    <property type="entry name" value="ABC1_dom"/>
</dbReference>
<proteinExistence type="inferred from homology"/>
<dbReference type="InterPro" id="IPR011009">
    <property type="entry name" value="Kinase-like_dom_sf"/>
</dbReference>
<organism evidence="3 4">
    <name type="scientific">Saitoella complicata (strain BCRC 22490 / CBS 7301 / JCM 7358 / NBRC 10748 / NRRL Y-17804)</name>
    <dbReference type="NCBI Taxonomy" id="698492"/>
    <lineage>
        <taxon>Eukaryota</taxon>
        <taxon>Fungi</taxon>
        <taxon>Dikarya</taxon>
        <taxon>Ascomycota</taxon>
        <taxon>Taphrinomycotina</taxon>
        <taxon>Taphrinomycotina incertae sedis</taxon>
        <taxon>Saitoella</taxon>
    </lineage>
</organism>
<evidence type="ECO:0000313" key="3">
    <source>
        <dbReference type="EMBL" id="GAO49039.1"/>
    </source>
</evidence>
<accession>A0A0E9NGS0</accession>
<dbReference type="InterPro" id="IPR051130">
    <property type="entry name" value="Mito_struct-func_regulator"/>
</dbReference>
<dbReference type="Pfam" id="PF03109">
    <property type="entry name" value="ABC1"/>
    <property type="match status" value="1"/>
</dbReference>
<dbReference type="Proteomes" id="UP000033140">
    <property type="component" value="Unassembled WGS sequence"/>
</dbReference>
<dbReference type="PANTHER" id="PTHR43173:SF19">
    <property type="entry name" value="AARF DOMAIN-CONTAINING PROTEIN KINASE 1"/>
    <property type="match status" value="1"/>
</dbReference>
<gene>
    <name evidence="3" type="ORF">G7K_3200-t1</name>
</gene>
<evidence type="ECO:0000313" key="4">
    <source>
        <dbReference type="Proteomes" id="UP000033140"/>
    </source>
</evidence>
<comment type="similarity">
    <text evidence="1">Belongs to the protein kinase superfamily. ADCK protein kinase family.</text>
</comment>
<sequence length="595" mass="67248">MQSLRQISRRSAVSGFATGSFFSTTVRLGERVTPQAARVARAKGGRLPLRRRGFMAAGATLVGAAGLTIASNPTDNALKQGAIAVQRSARVAVACVLCFNDYRRVLNTEYLTLELREEAMSACHKKCALRTRKVMEKNGGVYIKLGQHVSAMAYLIPIEWVEVMIPLQDRAPASSYESVRAMIEGDTGERFEDIFQEFDEVPLGVASLAQVHRAVLRKDGQEVAVKLQHPEIAAYSRIDVSVTSFVLDLIQRAFPEFTLGWLGEEMREHLPRELDFTLEAENAINTQKYFAKIKGSPLKVPDVVWSQPRILVMEFIRGGRLDDLAFIDSNGIDRNKVSLELANIFNEMIFGGARLHADPHAGNLLIRRKPTGSKSRQNFEIVLLDHGLYRDIPLQARRDYAHLWLAILERSEPDIAKYAKIVAGIDDYRVFVSAITARDWDTVMAGVETPRSADEFKRINTAVGQGLVMQIIDMLHRVPRRMLYLFKTQDLVRALDESLKTTLSPERLFLNMTRYCATAVFGENLDRIWGEWSSGRGWMWAMNEYIRVYFGYWFTQGKIIEGMREMDAENAWKADILGNGMDRRLIASWVGIFDI</sequence>